<organism evidence="2 3">
    <name type="scientific">Pseudobythopirellula maris</name>
    <dbReference type="NCBI Taxonomy" id="2527991"/>
    <lineage>
        <taxon>Bacteria</taxon>
        <taxon>Pseudomonadati</taxon>
        <taxon>Planctomycetota</taxon>
        <taxon>Planctomycetia</taxon>
        <taxon>Pirellulales</taxon>
        <taxon>Lacipirellulaceae</taxon>
        <taxon>Pseudobythopirellula</taxon>
    </lineage>
</organism>
<keyword evidence="3" id="KW-1185">Reference proteome</keyword>
<dbReference type="EMBL" id="SJPQ01000004">
    <property type="protein sequence ID" value="TWT86706.1"/>
    <property type="molecule type" value="Genomic_DNA"/>
</dbReference>
<sequence>MSVPGMIVILLVALIFVTMAGMVIGLFPGLLRPLPDSILNLVYANELAIVLNT</sequence>
<evidence type="ECO:0000313" key="3">
    <source>
        <dbReference type="Proteomes" id="UP000315440"/>
    </source>
</evidence>
<keyword evidence="1" id="KW-0472">Membrane</keyword>
<evidence type="ECO:0000256" key="1">
    <source>
        <dbReference type="SAM" id="Phobius"/>
    </source>
</evidence>
<protein>
    <submittedName>
        <fullName evidence="2">Uncharacterized protein</fullName>
    </submittedName>
</protein>
<keyword evidence="1" id="KW-0812">Transmembrane</keyword>
<keyword evidence="1" id="KW-1133">Transmembrane helix</keyword>
<dbReference type="AlphaFoldDB" id="A0A5C5ZHL2"/>
<accession>A0A5C5ZHL2</accession>
<reference evidence="2 3" key="1">
    <citation type="submission" date="2019-02" db="EMBL/GenBank/DDBJ databases">
        <title>Deep-cultivation of Planctomycetes and their phenomic and genomic characterization uncovers novel biology.</title>
        <authorList>
            <person name="Wiegand S."/>
            <person name="Jogler M."/>
            <person name="Boedeker C."/>
            <person name="Pinto D."/>
            <person name="Vollmers J."/>
            <person name="Rivas-Marin E."/>
            <person name="Kohn T."/>
            <person name="Peeters S.H."/>
            <person name="Heuer A."/>
            <person name="Rast P."/>
            <person name="Oberbeckmann S."/>
            <person name="Bunk B."/>
            <person name="Jeske O."/>
            <person name="Meyerdierks A."/>
            <person name="Storesund J.E."/>
            <person name="Kallscheuer N."/>
            <person name="Luecker S."/>
            <person name="Lage O.M."/>
            <person name="Pohl T."/>
            <person name="Merkel B.J."/>
            <person name="Hornburger P."/>
            <person name="Mueller R.-W."/>
            <person name="Bruemmer F."/>
            <person name="Labrenz M."/>
            <person name="Spormann A.M."/>
            <person name="Op Den Camp H."/>
            <person name="Overmann J."/>
            <person name="Amann R."/>
            <person name="Jetten M.S.M."/>
            <person name="Mascher T."/>
            <person name="Medema M.H."/>
            <person name="Devos D.P."/>
            <person name="Kaster A.-K."/>
            <person name="Ovreas L."/>
            <person name="Rohde M."/>
            <person name="Galperin M.Y."/>
            <person name="Jogler C."/>
        </authorList>
    </citation>
    <scope>NUCLEOTIDE SEQUENCE [LARGE SCALE GENOMIC DNA]</scope>
    <source>
        <strain evidence="2 3">Mal64</strain>
    </source>
</reference>
<evidence type="ECO:0000313" key="2">
    <source>
        <dbReference type="EMBL" id="TWT86706.1"/>
    </source>
</evidence>
<proteinExistence type="predicted"/>
<name>A0A5C5ZHL2_9BACT</name>
<dbReference type="Proteomes" id="UP000315440">
    <property type="component" value="Unassembled WGS sequence"/>
</dbReference>
<gene>
    <name evidence="2" type="ORF">Mal64_35350</name>
</gene>
<feature type="transmembrane region" description="Helical" evidence="1">
    <location>
        <begin position="6"/>
        <end position="31"/>
    </location>
</feature>
<comment type="caution">
    <text evidence="2">The sequence shown here is derived from an EMBL/GenBank/DDBJ whole genome shotgun (WGS) entry which is preliminary data.</text>
</comment>